<dbReference type="EMBL" id="JBGFUD010003062">
    <property type="protein sequence ID" value="MFH4978302.1"/>
    <property type="molecule type" value="Genomic_DNA"/>
</dbReference>
<dbReference type="PROSITE" id="PS51536">
    <property type="entry name" value="TFG"/>
    <property type="match status" value="1"/>
</dbReference>
<dbReference type="PANTHER" id="PTHR13586:SF0">
    <property type="entry name" value="TRAILER HITCH, ISOFORM H"/>
    <property type="match status" value="1"/>
</dbReference>
<sequence>MTQQTPYIGSRISLISKLDIRYEGILYTVDTNESTIALAKVQSFGTEDRPTANPVAGRDEIYEYIIFKASDIKDLIVCETPKPIAQLSGLAYDPAIITISQHHAAAPQQSTPTTGGTGTGGNEVSVTSSRSGTPDHATPPAEISGSQISRAPGTGRNQRSGSLPKQQQSQQPKNRGGFQQQIKVTNSGQQQPPRIQSGYNNRQQQGTFYQGSQPLGSYRSALTGGHQGGFAQQSYHSGQRGSGQMGGAGVGYYRGVNMGSQRCAPHRGQSKSQNAKDRLKFESDYDFEKANQQFQETLNNITDDLKSTKLVDGDISGAMPEKNMEKAKEAGENEGTQSKNENGEKMVEPTFYDKSSSFFDRISCEALEKQEGRQTRPDWRKERETNQETFGHSAVRSLAYRRGGRGYGSGRGYRGGNMYRYNGYNYGQQRGGYGYFPNGYNRRGYNRNNYAGGDEYGQ</sequence>
<feature type="compositionally biased region" description="Basic and acidic residues" evidence="4">
    <location>
        <begin position="369"/>
        <end position="386"/>
    </location>
</feature>
<dbReference type="InterPro" id="IPR025768">
    <property type="entry name" value="TFG_box"/>
</dbReference>
<accession>A0ABD6ENQ5</accession>
<dbReference type="InterPro" id="IPR010920">
    <property type="entry name" value="LSM_dom_sf"/>
</dbReference>
<evidence type="ECO:0000256" key="2">
    <source>
        <dbReference type="PROSITE-ProRule" id="PRU00846"/>
    </source>
</evidence>
<feature type="domain" description="Sm" evidence="8">
    <location>
        <begin position="1"/>
        <end position="81"/>
    </location>
</feature>
<feature type="compositionally biased region" description="Polar residues" evidence="4">
    <location>
        <begin position="122"/>
        <end position="132"/>
    </location>
</feature>
<comment type="caution">
    <text evidence="9">The sequence shown here is derived from an EMBL/GenBank/DDBJ whole genome shotgun (WGS) entry which is preliminary data.</text>
</comment>
<feature type="compositionally biased region" description="Polar residues" evidence="4">
    <location>
        <begin position="144"/>
        <end position="165"/>
    </location>
</feature>
<dbReference type="Gene3D" id="2.30.30.100">
    <property type="match status" value="1"/>
</dbReference>
<feature type="compositionally biased region" description="Basic and acidic residues" evidence="4">
    <location>
        <begin position="322"/>
        <end position="331"/>
    </location>
</feature>
<dbReference type="SMART" id="SM01271">
    <property type="entry name" value="LSM14"/>
    <property type="match status" value="1"/>
</dbReference>
<evidence type="ECO:0000259" key="6">
    <source>
        <dbReference type="PROSITE" id="PS51513"/>
    </source>
</evidence>
<feature type="compositionally biased region" description="Polar residues" evidence="4">
    <location>
        <begin position="177"/>
        <end position="215"/>
    </location>
</feature>
<dbReference type="InterPro" id="IPR019050">
    <property type="entry name" value="FDF_dom"/>
</dbReference>
<gene>
    <name evidence="9" type="ORF">AB6A40_005011</name>
</gene>
<feature type="domain" description="TFG box profile" evidence="7">
    <location>
        <begin position="374"/>
        <end position="394"/>
    </location>
</feature>
<dbReference type="PROSITE" id="PS51513">
    <property type="entry name" value="FFD"/>
    <property type="match status" value="1"/>
</dbReference>
<dbReference type="GO" id="GO:0005737">
    <property type="term" value="C:cytoplasm"/>
    <property type="evidence" value="ECO:0007669"/>
    <property type="project" value="UniProtKB-ARBA"/>
</dbReference>
<proteinExistence type="inferred from homology"/>
<evidence type="ECO:0000313" key="9">
    <source>
        <dbReference type="EMBL" id="MFH4978302.1"/>
    </source>
</evidence>
<dbReference type="PANTHER" id="PTHR13586">
    <property type="entry name" value="SCD6 PROTEIN-RELATED"/>
    <property type="match status" value="1"/>
</dbReference>
<feature type="domain" description="FFD box profile" evidence="6">
    <location>
        <begin position="350"/>
        <end position="366"/>
    </location>
</feature>
<evidence type="ECO:0000256" key="1">
    <source>
        <dbReference type="ARBA" id="ARBA00010415"/>
    </source>
</evidence>
<dbReference type="Pfam" id="PF12701">
    <property type="entry name" value="LSM14"/>
    <property type="match status" value="1"/>
</dbReference>
<dbReference type="InterPro" id="IPR047575">
    <property type="entry name" value="Sm"/>
</dbReference>
<evidence type="ECO:0000256" key="3">
    <source>
        <dbReference type="PROSITE-ProRule" id="PRU00869"/>
    </source>
</evidence>
<evidence type="ECO:0000259" key="7">
    <source>
        <dbReference type="PROSITE" id="PS51536"/>
    </source>
</evidence>
<feature type="region of interest" description="Disordered" evidence="4">
    <location>
        <begin position="369"/>
        <end position="396"/>
    </location>
</feature>
<dbReference type="InterPro" id="IPR025762">
    <property type="entry name" value="DFDF"/>
</dbReference>
<feature type="domain" description="DFDF" evidence="5">
    <location>
        <begin position="273"/>
        <end position="309"/>
    </location>
</feature>
<reference evidence="9 10" key="1">
    <citation type="submission" date="2024-08" db="EMBL/GenBank/DDBJ databases">
        <title>Gnathostoma spinigerum genome.</title>
        <authorList>
            <person name="Gonzalez-Bertolin B."/>
            <person name="Monzon S."/>
            <person name="Zaballos A."/>
            <person name="Jimenez P."/>
            <person name="Dekumyoy P."/>
            <person name="Varona S."/>
            <person name="Cuesta I."/>
            <person name="Sumanam S."/>
            <person name="Adisakwattana P."/>
            <person name="Gasser R.B."/>
            <person name="Hernandez-Gonzalez A."/>
            <person name="Young N.D."/>
            <person name="Perteguer M.J."/>
        </authorList>
    </citation>
    <scope>NUCLEOTIDE SEQUENCE [LARGE SCALE GENOMIC DNA]</scope>
    <source>
        <strain evidence="9">AL3</strain>
        <tissue evidence="9">Liver</tissue>
    </source>
</reference>
<keyword evidence="10" id="KW-1185">Reference proteome</keyword>
<protein>
    <submittedName>
        <fullName evidence="9">Uncharacterized protein</fullName>
    </submittedName>
</protein>
<comment type="similarity">
    <text evidence="1">Belongs to the LSM14 family.</text>
</comment>
<dbReference type="CDD" id="cd01736">
    <property type="entry name" value="LSm14_N"/>
    <property type="match status" value="1"/>
</dbReference>
<feature type="region of interest" description="Disordered" evidence="4">
    <location>
        <begin position="103"/>
        <end position="246"/>
    </location>
</feature>
<dbReference type="InterPro" id="IPR025761">
    <property type="entry name" value="FFD_box"/>
</dbReference>
<feature type="region of interest" description="Disordered" evidence="4">
    <location>
        <begin position="315"/>
        <end position="342"/>
    </location>
</feature>
<dbReference type="Proteomes" id="UP001608902">
    <property type="component" value="Unassembled WGS sequence"/>
</dbReference>
<dbReference type="AlphaFoldDB" id="A0ABD6ENQ5"/>
<evidence type="ECO:0000313" key="10">
    <source>
        <dbReference type="Proteomes" id="UP001608902"/>
    </source>
</evidence>
<dbReference type="SUPFAM" id="SSF50182">
    <property type="entry name" value="Sm-like ribonucleoproteins"/>
    <property type="match status" value="1"/>
</dbReference>
<dbReference type="SMART" id="SM01199">
    <property type="entry name" value="FDF"/>
    <property type="match status" value="1"/>
</dbReference>
<evidence type="ECO:0000259" key="5">
    <source>
        <dbReference type="PROSITE" id="PS51512"/>
    </source>
</evidence>
<dbReference type="PROSITE" id="PS52002">
    <property type="entry name" value="SM"/>
    <property type="match status" value="1"/>
</dbReference>
<evidence type="ECO:0000256" key="4">
    <source>
        <dbReference type="SAM" id="MobiDB-lite"/>
    </source>
</evidence>
<feature type="short sequence motif" description="FFD box" evidence="2">
    <location>
        <begin position="350"/>
        <end position="366"/>
    </location>
</feature>
<feature type="short sequence motif" description="TFG box" evidence="3">
    <location>
        <begin position="374"/>
        <end position="394"/>
    </location>
</feature>
<organism evidence="9 10">
    <name type="scientific">Gnathostoma spinigerum</name>
    <dbReference type="NCBI Taxonomy" id="75299"/>
    <lineage>
        <taxon>Eukaryota</taxon>
        <taxon>Metazoa</taxon>
        <taxon>Ecdysozoa</taxon>
        <taxon>Nematoda</taxon>
        <taxon>Chromadorea</taxon>
        <taxon>Rhabditida</taxon>
        <taxon>Spirurina</taxon>
        <taxon>Gnathostomatomorpha</taxon>
        <taxon>Gnathostomatoidea</taxon>
        <taxon>Gnathostomatidae</taxon>
        <taxon>Gnathostoma</taxon>
    </lineage>
</organism>
<dbReference type="PROSITE" id="PS51512">
    <property type="entry name" value="DFDF"/>
    <property type="match status" value="1"/>
</dbReference>
<name>A0ABD6ENQ5_9BILA</name>
<dbReference type="InterPro" id="IPR025609">
    <property type="entry name" value="Lsm14-like_N"/>
</dbReference>
<evidence type="ECO:0000259" key="8">
    <source>
        <dbReference type="PROSITE" id="PS52002"/>
    </source>
</evidence>